<gene>
    <name evidence="12" type="ORF">GCM10011366_21440</name>
</gene>
<name>A0A917F7G6_9MICO</name>
<reference evidence="12" key="1">
    <citation type="journal article" date="2014" name="Int. J. Syst. Evol. Microbiol.">
        <title>Complete genome sequence of Corynebacterium casei LMG S-19264T (=DSM 44701T), isolated from a smear-ripened cheese.</title>
        <authorList>
            <consortium name="US DOE Joint Genome Institute (JGI-PGF)"/>
            <person name="Walter F."/>
            <person name="Albersmeier A."/>
            <person name="Kalinowski J."/>
            <person name="Ruckert C."/>
        </authorList>
    </citation>
    <scope>NUCLEOTIDE SEQUENCE</scope>
    <source>
        <strain evidence="12">CGMCC 1.12160</strain>
    </source>
</reference>
<dbReference type="RefSeq" id="WP_188430618.1">
    <property type="nucleotide sequence ID" value="NZ_BMEM01000003.1"/>
</dbReference>
<evidence type="ECO:0000256" key="2">
    <source>
        <dbReference type="ARBA" id="ARBA00005369"/>
    </source>
</evidence>
<evidence type="ECO:0000256" key="6">
    <source>
        <dbReference type="ARBA" id="ARBA00022603"/>
    </source>
</evidence>
<dbReference type="Gene3D" id="3.40.50.150">
    <property type="entry name" value="Vaccinia Virus protein VP39"/>
    <property type="match status" value="1"/>
</dbReference>
<evidence type="ECO:0000313" key="13">
    <source>
        <dbReference type="Proteomes" id="UP000605670"/>
    </source>
</evidence>
<dbReference type="PANTHER" id="PTHR11579:SF0">
    <property type="entry name" value="PROTEIN-L-ISOASPARTATE(D-ASPARTATE) O-METHYLTRANSFERASE"/>
    <property type="match status" value="1"/>
</dbReference>
<evidence type="ECO:0000256" key="10">
    <source>
        <dbReference type="ARBA" id="ARBA00031323"/>
    </source>
</evidence>
<evidence type="ECO:0000256" key="5">
    <source>
        <dbReference type="ARBA" id="ARBA00022490"/>
    </source>
</evidence>
<evidence type="ECO:0000256" key="8">
    <source>
        <dbReference type="ARBA" id="ARBA00022691"/>
    </source>
</evidence>
<evidence type="ECO:0000256" key="9">
    <source>
        <dbReference type="ARBA" id="ARBA00030757"/>
    </source>
</evidence>
<dbReference type="GO" id="GO:0032259">
    <property type="term" value="P:methylation"/>
    <property type="evidence" value="ECO:0007669"/>
    <property type="project" value="UniProtKB-KW"/>
</dbReference>
<sequence>MSVRGRVAEAMTSVTRADFLPADLREHAAEDVPLRIGHGATNSQPSTVAAMLELLDPRPGDRVLDVGAGSGWTTALLAHLVGAGGQVLGVELVPELATAAADLLARRGVGTATVETARVDVLGAPGRGPFDRILVSAMARAVPDELVDQLADGGRLVVPVQGRMLVVDRSGQHVTTTTAPGYYRFVPLR</sequence>
<accession>A0A917F7G6</accession>
<keyword evidence="5" id="KW-0963">Cytoplasm</keyword>
<dbReference type="SUPFAM" id="SSF53335">
    <property type="entry name" value="S-adenosyl-L-methionine-dependent methyltransferases"/>
    <property type="match status" value="1"/>
</dbReference>
<keyword evidence="7" id="KW-0808">Transferase</keyword>
<dbReference type="InterPro" id="IPR029063">
    <property type="entry name" value="SAM-dependent_MTases_sf"/>
</dbReference>
<dbReference type="PANTHER" id="PTHR11579">
    <property type="entry name" value="PROTEIN-L-ISOASPARTATE O-METHYLTRANSFERASE"/>
    <property type="match status" value="1"/>
</dbReference>
<dbReference type="GO" id="GO:0004719">
    <property type="term" value="F:protein-L-isoaspartate (D-aspartate) O-methyltransferase activity"/>
    <property type="evidence" value="ECO:0007669"/>
    <property type="project" value="UniProtKB-EC"/>
</dbReference>
<dbReference type="Proteomes" id="UP000605670">
    <property type="component" value="Unassembled WGS sequence"/>
</dbReference>
<organism evidence="12 13">
    <name type="scientific">Ornithinimicrobium tianjinense</name>
    <dbReference type="NCBI Taxonomy" id="1195761"/>
    <lineage>
        <taxon>Bacteria</taxon>
        <taxon>Bacillati</taxon>
        <taxon>Actinomycetota</taxon>
        <taxon>Actinomycetes</taxon>
        <taxon>Micrococcales</taxon>
        <taxon>Ornithinimicrobiaceae</taxon>
        <taxon>Ornithinimicrobium</taxon>
    </lineage>
</organism>
<evidence type="ECO:0000256" key="1">
    <source>
        <dbReference type="ARBA" id="ARBA00004496"/>
    </source>
</evidence>
<evidence type="ECO:0000313" key="12">
    <source>
        <dbReference type="EMBL" id="GGF53380.1"/>
    </source>
</evidence>
<keyword evidence="13" id="KW-1185">Reference proteome</keyword>
<proteinExistence type="inferred from homology"/>
<keyword evidence="8" id="KW-0949">S-adenosyl-L-methionine</keyword>
<dbReference type="EC" id="2.1.1.77" evidence="3"/>
<protein>
    <recommendedName>
        <fullName evidence="4">Protein-L-isoaspartate O-methyltransferase</fullName>
        <ecNumber evidence="3">2.1.1.77</ecNumber>
    </recommendedName>
    <alternativeName>
        <fullName evidence="11">L-isoaspartyl protein carboxyl methyltransferase</fullName>
    </alternativeName>
    <alternativeName>
        <fullName evidence="9">Protein L-isoaspartyl methyltransferase</fullName>
    </alternativeName>
    <alternativeName>
        <fullName evidence="10">Protein-beta-aspartate methyltransferase</fullName>
    </alternativeName>
</protein>
<reference evidence="12" key="2">
    <citation type="submission" date="2020-09" db="EMBL/GenBank/DDBJ databases">
        <authorList>
            <person name="Sun Q."/>
            <person name="Zhou Y."/>
        </authorList>
    </citation>
    <scope>NUCLEOTIDE SEQUENCE</scope>
    <source>
        <strain evidence="12">CGMCC 1.12160</strain>
    </source>
</reference>
<evidence type="ECO:0000256" key="4">
    <source>
        <dbReference type="ARBA" id="ARBA00013346"/>
    </source>
</evidence>
<comment type="subcellular location">
    <subcellularLocation>
        <location evidence="1">Cytoplasm</location>
    </subcellularLocation>
</comment>
<keyword evidence="6 12" id="KW-0489">Methyltransferase</keyword>
<comment type="caution">
    <text evidence="12">The sequence shown here is derived from an EMBL/GenBank/DDBJ whole genome shotgun (WGS) entry which is preliminary data.</text>
</comment>
<evidence type="ECO:0000256" key="3">
    <source>
        <dbReference type="ARBA" id="ARBA00011890"/>
    </source>
</evidence>
<comment type="similarity">
    <text evidence="2">Belongs to the methyltransferase superfamily. L-isoaspartyl/D-aspartyl protein methyltransferase family.</text>
</comment>
<dbReference type="CDD" id="cd02440">
    <property type="entry name" value="AdoMet_MTases"/>
    <property type="match status" value="1"/>
</dbReference>
<evidence type="ECO:0000256" key="11">
    <source>
        <dbReference type="ARBA" id="ARBA00031350"/>
    </source>
</evidence>
<dbReference type="GO" id="GO:0005737">
    <property type="term" value="C:cytoplasm"/>
    <property type="evidence" value="ECO:0007669"/>
    <property type="project" value="UniProtKB-SubCell"/>
</dbReference>
<evidence type="ECO:0000256" key="7">
    <source>
        <dbReference type="ARBA" id="ARBA00022679"/>
    </source>
</evidence>
<dbReference type="AlphaFoldDB" id="A0A917F7G6"/>
<dbReference type="InterPro" id="IPR000682">
    <property type="entry name" value="PCMT"/>
</dbReference>
<dbReference type="EMBL" id="BMEM01000003">
    <property type="protein sequence ID" value="GGF53380.1"/>
    <property type="molecule type" value="Genomic_DNA"/>
</dbReference>
<dbReference type="Pfam" id="PF01135">
    <property type="entry name" value="PCMT"/>
    <property type="match status" value="1"/>
</dbReference>